<dbReference type="SUPFAM" id="SSF52317">
    <property type="entry name" value="Class I glutamine amidotransferase-like"/>
    <property type="match status" value="1"/>
</dbReference>
<dbReference type="AlphaFoldDB" id="A0AA49GRT0"/>
<evidence type="ECO:0000313" key="2">
    <source>
        <dbReference type="EMBL" id="WKN36074.1"/>
    </source>
</evidence>
<reference evidence="2" key="2">
    <citation type="journal article" date="2024" name="Antonie Van Leeuwenhoek">
        <title>Roseihalotalea indica gen. nov., sp. nov., a halophilic Bacteroidetes from mesopelagic Southwest Indian Ocean with higher carbohydrate metabolic potential.</title>
        <authorList>
            <person name="Chen B."/>
            <person name="Zhang M."/>
            <person name="Lin D."/>
            <person name="Ye J."/>
            <person name="Tang K."/>
        </authorList>
    </citation>
    <scope>NUCLEOTIDE SEQUENCE</scope>
    <source>
        <strain evidence="2">TK19036</strain>
    </source>
</reference>
<dbReference type="EMBL" id="CP120682">
    <property type="protein sequence ID" value="WKN36074.1"/>
    <property type="molecule type" value="Genomic_DNA"/>
</dbReference>
<gene>
    <name evidence="2" type="ORF">K4G66_27285</name>
</gene>
<accession>A0AA49GRT0</accession>
<sequence>MRKNFQFITQIRLGFAAGLLGCLAVSAVILFSGFRTSGETTAKSIRTLIVGGGSSHDFDQWYKQADAETLEKKGFATVTYTDHTDSIAAYLPETDVLYLANNQPISDPEVRQAIFDFVESGKGLVLGHAALWYNWADWPDYNQQLVSGGSRSHDKYGNFNVAIVEKHPVTKGVKSFSLDDELYHYELDAAGPGIEVLAEASMADSDQSYPSIFVVKHPKGRIVGFALGHDAASHDLPQYQQLLRNAIQWAGK</sequence>
<dbReference type="PANTHER" id="PTHR40469:SF2">
    <property type="entry name" value="GALACTOSE-BINDING DOMAIN-LIKE SUPERFAMILY PROTEIN"/>
    <property type="match status" value="1"/>
</dbReference>
<evidence type="ECO:0000259" key="1">
    <source>
        <dbReference type="Pfam" id="PF06283"/>
    </source>
</evidence>
<protein>
    <submittedName>
        <fullName evidence="2">ThuA domain-containing protein</fullName>
    </submittedName>
</protein>
<dbReference type="Gene3D" id="3.40.50.880">
    <property type="match status" value="1"/>
</dbReference>
<name>A0AA49GRT0_9BACT</name>
<dbReference type="InterPro" id="IPR029062">
    <property type="entry name" value="Class_I_gatase-like"/>
</dbReference>
<dbReference type="PANTHER" id="PTHR40469">
    <property type="entry name" value="SECRETED GLYCOSYL HYDROLASE"/>
    <property type="match status" value="1"/>
</dbReference>
<dbReference type="InterPro" id="IPR029010">
    <property type="entry name" value="ThuA-like"/>
</dbReference>
<reference evidence="2" key="1">
    <citation type="journal article" date="2023" name="Comput. Struct. Biotechnol. J.">
        <title>Discovery of a novel marine Bacteroidetes with a rich repertoire of carbohydrate-active enzymes.</title>
        <authorList>
            <person name="Chen B."/>
            <person name="Liu G."/>
            <person name="Chen Q."/>
            <person name="Wang H."/>
            <person name="Liu L."/>
            <person name="Tang K."/>
        </authorList>
    </citation>
    <scope>NUCLEOTIDE SEQUENCE</scope>
    <source>
        <strain evidence="2">TK19036</strain>
    </source>
</reference>
<proteinExistence type="predicted"/>
<dbReference type="Pfam" id="PF06283">
    <property type="entry name" value="ThuA"/>
    <property type="match status" value="1"/>
</dbReference>
<feature type="domain" description="ThuA-like" evidence="1">
    <location>
        <begin position="48"/>
        <end position="250"/>
    </location>
</feature>
<organism evidence="2">
    <name type="scientific">Roseihalotalea indica</name>
    <dbReference type="NCBI Taxonomy" id="2867963"/>
    <lineage>
        <taxon>Bacteria</taxon>
        <taxon>Pseudomonadati</taxon>
        <taxon>Bacteroidota</taxon>
        <taxon>Cytophagia</taxon>
        <taxon>Cytophagales</taxon>
        <taxon>Catalimonadaceae</taxon>
        <taxon>Roseihalotalea</taxon>
    </lineage>
</organism>